<sequence length="306" mass="35616">MDAYLSLLESKPTDPNMHIINKSFFSPTFLTGFIKKYQSLSCLWNIKCPDYSNNAARQTGWEDLTDFCRTLFPNADVLWVKKKVQNMRGSIRKELKKINANKKSGDVYKPRLWYFDMLSFIRDVEANNVDSDSQEYADDEDLPPNIGCIQTLHDTFPDTSFELLKNERNKRRFRRDRETHMGKKWRCTVSTCNAQILTNHEKEEEVIQKMGEHNHGMSKKLPREFISNNLKQKHGKKEDIPLEILSAPPDLRCQITSADISRAKRNLTPRNRSKKVADFSGLVIPHENLCETILTMSSMDNQFKTF</sequence>
<proteinExistence type="predicted"/>
<gene>
    <name evidence="3" type="primary">LOC103506586</name>
</gene>
<feature type="domain" description="MADF" evidence="1">
    <location>
        <begin position="32"/>
        <end position="126"/>
    </location>
</feature>
<dbReference type="Proteomes" id="UP000079169">
    <property type="component" value="Unplaced"/>
</dbReference>
<keyword evidence="2" id="KW-1185">Reference proteome</keyword>
<organism evidence="2 3">
    <name type="scientific">Diaphorina citri</name>
    <name type="common">Asian citrus psyllid</name>
    <dbReference type="NCBI Taxonomy" id="121845"/>
    <lineage>
        <taxon>Eukaryota</taxon>
        <taxon>Metazoa</taxon>
        <taxon>Ecdysozoa</taxon>
        <taxon>Arthropoda</taxon>
        <taxon>Hexapoda</taxon>
        <taxon>Insecta</taxon>
        <taxon>Pterygota</taxon>
        <taxon>Neoptera</taxon>
        <taxon>Paraneoptera</taxon>
        <taxon>Hemiptera</taxon>
        <taxon>Sternorrhyncha</taxon>
        <taxon>Psylloidea</taxon>
        <taxon>Psyllidae</taxon>
        <taxon>Diaphorininae</taxon>
        <taxon>Diaphorina</taxon>
    </lineage>
</organism>
<dbReference type="PANTHER" id="PTHR21505:SF8">
    <property type="entry name" value="DPT-YFP REPRESSOR BY OVEREXPRESSION, ISOFORM D-RELATED"/>
    <property type="match status" value="1"/>
</dbReference>
<evidence type="ECO:0000259" key="1">
    <source>
        <dbReference type="PROSITE" id="PS51029"/>
    </source>
</evidence>
<evidence type="ECO:0000313" key="2">
    <source>
        <dbReference type="Proteomes" id="UP000079169"/>
    </source>
</evidence>
<evidence type="ECO:0000313" key="3">
    <source>
        <dbReference type="RefSeq" id="XP_026677420.1"/>
    </source>
</evidence>
<dbReference type="Pfam" id="PF10545">
    <property type="entry name" value="MADF_DNA_bdg"/>
    <property type="match status" value="1"/>
</dbReference>
<dbReference type="PROSITE" id="PS51029">
    <property type="entry name" value="MADF"/>
    <property type="match status" value="1"/>
</dbReference>
<reference evidence="3" key="1">
    <citation type="submission" date="2025-08" db="UniProtKB">
        <authorList>
            <consortium name="RefSeq"/>
        </authorList>
    </citation>
    <scope>IDENTIFICATION</scope>
</reference>
<dbReference type="Gene3D" id="2.20.25.240">
    <property type="match status" value="1"/>
</dbReference>
<protein>
    <submittedName>
        <fullName evidence="3">Uncharacterized protein LOC103506586 isoform X3</fullName>
    </submittedName>
</protein>
<dbReference type="SMART" id="SM00595">
    <property type="entry name" value="MADF"/>
    <property type="match status" value="1"/>
</dbReference>
<dbReference type="InterPro" id="IPR006578">
    <property type="entry name" value="MADF-dom"/>
</dbReference>
<dbReference type="PANTHER" id="PTHR21505">
    <property type="entry name" value="MADF DOMAIN-CONTAINING PROTEIN-RELATED"/>
    <property type="match status" value="1"/>
</dbReference>
<name>A0A3Q0ISU0_DIACI</name>
<accession>A0A3Q0ISU0</accession>
<dbReference type="RefSeq" id="XP_026677420.1">
    <property type="nucleotide sequence ID" value="XM_026821619.1"/>
</dbReference>
<dbReference type="GeneID" id="103506586"/>
<dbReference type="AlphaFoldDB" id="A0A3Q0ISU0"/>